<dbReference type="GO" id="GO:0005737">
    <property type="term" value="C:cytoplasm"/>
    <property type="evidence" value="ECO:0007669"/>
    <property type="project" value="TreeGrafter"/>
</dbReference>
<sequence>MHISINKEHIGSMIFMLYSDLLPYTCDNFLRLCNQTKGGYAGTPIHRIIKDGWIQCGGFGLKNVDLDCENFMVPHDRRGVLCMANDGRAGILNMECDGITVNKGTNEYIHGHIEDLYALGEVLIEALIERVFLEVELKLVQRLEKELLGEEEETVEEGAKGESGNIHRTKRFIRTKPASETGAQITNPPTRSQSIKNATSSKVVPLSSKDSEQENNEFDVEEYELEESVYRHMSIVTESLVVKPEKHYYIPLTDVPFLKGDYCLESDIDHERQKTAPKDKFEYPSEVFKLSNDVSESTSSQSLDSEEEKEIRDYLRPTQITENQLRRVRLASLDYKSAVQDTKVRIAASATVPPPPGHHTVSGRRPTGFIRMMDIVDSDSDDLKEQDHRDSFRPSIMQRLSQGDAQDKVTMLTYSQYSGMKSDESLSNKLVMRKPQVTNVLNDNALNVQHNKKLVRKISSDYVKTFNQGYNKIESSIRSIEYAKTRPSMTVSEYQLKNQMYEDLKNEIDKEVREDLTIANGKLSLHFKYRSLLLIFFTKVLQRYLLNHLGTT</sequence>
<evidence type="ECO:0000313" key="4">
    <source>
        <dbReference type="Proteomes" id="UP001153714"/>
    </source>
</evidence>
<dbReference type="SUPFAM" id="SSF50891">
    <property type="entry name" value="Cyclophilin-like"/>
    <property type="match status" value="1"/>
</dbReference>
<dbReference type="Pfam" id="PF00160">
    <property type="entry name" value="Pro_isomerase"/>
    <property type="match status" value="1"/>
</dbReference>
<dbReference type="Gene3D" id="2.40.100.10">
    <property type="entry name" value="Cyclophilin-like"/>
    <property type="match status" value="1"/>
</dbReference>
<accession>A0A9N9QZW6</accession>
<keyword evidence="4" id="KW-1185">Reference proteome</keyword>
<feature type="compositionally biased region" description="Polar residues" evidence="1">
    <location>
        <begin position="181"/>
        <end position="202"/>
    </location>
</feature>
<organism evidence="3 4">
    <name type="scientific">Diatraea saccharalis</name>
    <name type="common">sugarcane borer</name>
    <dbReference type="NCBI Taxonomy" id="40085"/>
    <lineage>
        <taxon>Eukaryota</taxon>
        <taxon>Metazoa</taxon>
        <taxon>Ecdysozoa</taxon>
        <taxon>Arthropoda</taxon>
        <taxon>Hexapoda</taxon>
        <taxon>Insecta</taxon>
        <taxon>Pterygota</taxon>
        <taxon>Neoptera</taxon>
        <taxon>Endopterygota</taxon>
        <taxon>Lepidoptera</taxon>
        <taxon>Glossata</taxon>
        <taxon>Ditrysia</taxon>
        <taxon>Pyraloidea</taxon>
        <taxon>Crambidae</taxon>
        <taxon>Crambinae</taxon>
        <taxon>Diatraea</taxon>
    </lineage>
</organism>
<dbReference type="PANTHER" id="PTHR11071:SF561">
    <property type="entry name" value="PEPTIDYL-PROLYL CIS-TRANS ISOMERASE D-RELATED"/>
    <property type="match status" value="1"/>
</dbReference>
<dbReference type="InterPro" id="IPR029000">
    <property type="entry name" value="Cyclophilin-like_dom_sf"/>
</dbReference>
<feature type="domain" description="PPIase cyclophilin-type" evidence="2">
    <location>
        <begin position="1"/>
        <end position="145"/>
    </location>
</feature>
<dbReference type="GO" id="GO:0003755">
    <property type="term" value="F:peptidyl-prolyl cis-trans isomerase activity"/>
    <property type="evidence" value="ECO:0007669"/>
    <property type="project" value="InterPro"/>
</dbReference>
<dbReference type="InterPro" id="IPR002130">
    <property type="entry name" value="Cyclophilin-type_PPIase_dom"/>
</dbReference>
<evidence type="ECO:0000256" key="1">
    <source>
        <dbReference type="SAM" id="MobiDB-lite"/>
    </source>
</evidence>
<feature type="region of interest" description="Disordered" evidence="1">
    <location>
        <begin position="291"/>
        <end position="311"/>
    </location>
</feature>
<protein>
    <recommendedName>
        <fullName evidence="2">PPIase cyclophilin-type domain-containing protein</fullName>
    </recommendedName>
</protein>
<proteinExistence type="predicted"/>
<dbReference type="AlphaFoldDB" id="A0A9N9QZW6"/>
<reference evidence="3" key="1">
    <citation type="submission" date="2021-12" db="EMBL/GenBank/DDBJ databases">
        <authorList>
            <person name="King R."/>
        </authorList>
    </citation>
    <scope>NUCLEOTIDE SEQUENCE</scope>
</reference>
<dbReference type="Proteomes" id="UP001153714">
    <property type="component" value="Chromosome 16"/>
</dbReference>
<dbReference type="PANTHER" id="PTHR11071">
    <property type="entry name" value="PEPTIDYL-PROLYL CIS-TRANS ISOMERASE"/>
    <property type="match status" value="1"/>
</dbReference>
<dbReference type="OrthoDB" id="408413at2759"/>
<reference evidence="3" key="2">
    <citation type="submission" date="2022-10" db="EMBL/GenBank/DDBJ databases">
        <authorList>
            <consortium name="ENA_rothamsted_submissions"/>
            <consortium name="culmorum"/>
            <person name="King R."/>
        </authorList>
    </citation>
    <scope>NUCLEOTIDE SEQUENCE</scope>
</reference>
<feature type="region of interest" description="Disordered" evidence="1">
    <location>
        <begin position="150"/>
        <end position="220"/>
    </location>
</feature>
<gene>
    <name evidence="3" type="ORF">DIATSA_LOCUS4704</name>
</gene>
<dbReference type="EMBL" id="OU893347">
    <property type="protein sequence ID" value="CAG9786767.1"/>
    <property type="molecule type" value="Genomic_DNA"/>
</dbReference>
<name>A0A9N9QZW6_9NEOP</name>
<evidence type="ECO:0000313" key="3">
    <source>
        <dbReference type="EMBL" id="CAG9786767.1"/>
    </source>
</evidence>
<evidence type="ECO:0000259" key="2">
    <source>
        <dbReference type="PROSITE" id="PS50072"/>
    </source>
</evidence>
<dbReference type="PROSITE" id="PS50072">
    <property type="entry name" value="CSA_PPIASE_2"/>
    <property type="match status" value="1"/>
</dbReference>